<name>A0ABD3ZPK3_BACIU</name>
<organism evidence="1 2">
    <name type="scientific">Bacillus subtilis subsp. subtilis</name>
    <dbReference type="NCBI Taxonomy" id="135461"/>
    <lineage>
        <taxon>Bacteria</taxon>
        <taxon>Bacillati</taxon>
        <taxon>Bacillota</taxon>
        <taxon>Bacilli</taxon>
        <taxon>Bacillales</taxon>
        <taxon>Bacillaceae</taxon>
        <taxon>Bacillus</taxon>
    </lineage>
</organism>
<protein>
    <submittedName>
        <fullName evidence="1">Uncharacterized protein</fullName>
    </submittedName>
</protein>
<dbReference type="EMBL" id="JSXS01000135">
    <property type="protein sequence ID" value="KIL30167.1"/>
    <property type="molecule type" value="Genomic_DNA"/>
</dbReference>
<gene>
    <name evidence="1" type="ORF">B4067_0775</name>
</gene>
<dbReference type="AlphaFoldDB" id="A0ABD3ZPK3"/>
<evidence type="ECO:0000313" key="1">
    <source>
        <dbReference type="EMBL" id="KIL30167.1"/>
    </source>
</evidence>
<dbReference type="Proteomes" id="UP000031970">
    <property type="component" value="Unassembled WGS sequence"/>
</dbReference>
<accession>A0ABD3ZPK3</accession>
<evidence type="ECO:0000313" key="2">
    <source>
        <dbReference type="Proteomes" id="UP000031970"/>
    </source>
</evidence>
<reference evidence="1 2" key="1">
    <citation type="submission" date="2014-11" db="EMBL/GenBank/DDBJ databases">
        <title>Draft Genome Sequences of Nine Bacillus subtilis Strains that Form Spores with High Heat-Resistance.</title>
        <authorList>
            <person name="Krawcyk A.O."/>
            <person name="Berendsen E.M."/>
            <person name="de Jong A."/>
            <person name="Holsappel S."/>
            <person name="Eijlander R.T."/>
            <person name="Wells-Bennik M."/>
            <person name="Kuipers O.P."/>
        </authorList>
    </citation>
    <scope>NUCLEOTIDE SEQUENCE [LARGE SCALE GENOMIC DNA]</scope>
    <source>
        <strain evidence="1 2">B4067</strain>
    </source>
</reference>
<sequence>MGKRNLQYIFPPDWSFFGQFFFPSLIDGRHLINSVSRSVLIEKISAFSDWIAGDPLSIPIKVKSRRLMVRAEKTPADKHALICLYRNQTSGQVFHLPLFWFHLMGTGCTQPVPSPFQLRRIHIWFWLFRHAVS</sequence>
<proteinExistence type="predicted"/>
<comment type="caution">
    <text evidence="1">The sequence shown here is derived from an EMBL/GenBank/DDBJ whole genome shotgun (WGS) entry which is preliminary data.</text>
</comment>